<gene>
    <name evidence="2" type="ORF">BDQ12DRAFT_724364</name>
</gene>
<sequence>MESSQPIHIGVLHLPYNQLLDAAGPMDYLNNHSRSFLEAFISPLAPLLLPHRVFCRSLHAPATYADCPSLDHHLVPAADPATPLLAGTAEFIRSSFEGLKGLLTVCAGSLAVVPSRVLDGLQVCSNKMILKTLAEVGMLPKNIKWLGDRRWFVDGKVWSAAGVTAGIDSEIVEAVKLISEYDPNPFKPDISRARVVQMHVGIGCGPAESGEESGNNPKSRNEGRPHFGLGVKSLLLLPIHRPQMLSAPS</sequence>
<name>A0A5C3LVP9_9AGAR</name>
<dbReference type="InterPro" id="IPR052158">
    <property type="entry name" value="INH-QAR"/>
</dbReference>
<evidence type="ECO:0000256" key="1">
    <source>
        <dbReference type="SAM" id="MobiDB-lite"/>
    </source>
</evidence>
<dbReference type="InterPro" id="IPR029062">
    <property type="entry name" value="Class_I_gatase-like"/>
</dbReference>
<dbReference type="OrthoDB" id="543156at2759"/>
<dbReference type="AlphaFoldDB" id="A0A5C3LVP9"/>
<dbReference type="Proteomes" id="UP000308652">
    <property type="component" value="Unassembled WGS sequence"/>
</dbReference>
<protein>
    <recommendedName>
        <fullName evidence="4">Class I glutamine amidotransferase-like protein</fullName>
    </recommendedName>
</protein>
<dbReference type="EMBL" id="ML213609">
    <property type="protein sequence ID" value="TFK37204.1"/>
    <property type="molecule type" value="Genomic_DNA"/>
</dbReference>
<organism evidence="2 3">
    <name type="scientific">Crucibulum laeve</name>
    <dbReference type="NCBI Taxonomy" id="68775"/>
    <lineage>
        <taxon>Eukaryota</taxon>
        <taxon>Fungi</taxon>
        <taxon>Dikarya</taxon>
        <taxon>Basidiomycota</taxon>
        <taxon>Agaricomycotina</taxon>
        <taxon>Agaricomycetes</taxon>
        <taxon>Agaricomycetidae</taxon>
        <taxon>Agaricales</taxon>
        <taxon>Agaricineae</taxon>
        <taxon>Nidulariaceae</taxon>
        <taxon>Crucibulum</taxon>
    </lineage>
</organism>
<reference evidence="2 3" key="1">
    <citation type="journal article" date="2019" name="Nat. Ecol. Evol.">
        <title>Megaphylogeny resolves global patterns of mushroom evolution.</title>
        <authorList>
            <person name="Varga T."/>
            <person name="Krizsan K."/>
            <person name="Foldi C."/>
            <person name="Dima B."/>
            <person name="Sanchez-Garcia M."/>
            <person name="Sanchez-Ramirez S."/>
            <person name="Szollosi G.J."/>
            <person name="Szarkandi J.G."/>
            <person name="Papp V."/>
            <person name="Albert L."/>
            <person name="Andreopoulos W."/>
            <person name="Angelini C."/>
            <person name="Antonin V."/>
            <person name="Barry K.W."/>
            <person name="Bougher N.L."/>
            <person name="Buchanan P."/>
            <person name="Buyck B."/>
            <person name="Bense V."/>
            <person name="Catcheside P."/>
            <person name="Chovatia M."/>
            <person name="Cooper J."/>
            <person name="Damon W."/>
            <person name="Desjardin D."/>
            <person name="Finy P."/>
            <person name="Geml J."/>
            <person name="Haridas S."/>
            <person name="Hughes K."/>
            <person name="Justo A."/>
            <person name="Karasinski D."/>
            <person name="Kautmanova I."/>
            <person name="Kiss B."/>
            <person name="Kocsube S."/>
            <person name="Kotiranta H."/>
            <person name="LaButti K.M."/>
            <person name="Lechner B.E."/>
            <person name="Liimatainen K."/>
            <person name="Lipzen A."/>
            <person name="Lukacs Z."/>
            <person name="Mihaltcheva S."/>
            <person name="Morgado L.N."/>
            <person name="Niskanen T."/>
            <person name="Noordeloos M.E."/>
            <person name="Ohm R.A."/>
            <person name="Ortiz-Santana B."/>
            <person name="Ovrebo C."/>
            <person name="Racz N."/>
            <person name="Riley R."/>
            <person name="Savchenko A."/>
            <person name="Shiryaev A."/>
            <person name="Soop K."/>
            <person name="Spirin V."/>
            <person name="Szebenyi C."/>
            <person name="Tomsovsky M."/>
            <person name="Tulloss R.E."/>
            <person name="Uehling J."/>
            <person name="Grigoriev I.V."/>
            <person name="Vagvolgyi C."/>
            <person name="Papp T."/>
            <person name="Martin F.M."/>
            <person name="Miettinen O."/>
            <person name="Hibbett D.S."/>
            <person name="Nagy L.G."/>
        </authorList>
    </citation>
    <scope>NUCLEOTIDE SEQUENCE [LARGE SCALE GENOMIC DNA]</scope>
    <source>
        <strain evidence="2 3">CBS 166.37</strain>
    </source>
</reference>
<proteinExistence type="predicted"/>
<dbReference type="Gene3D" id="3.40.50.880">
    <property type="match status" value="1"/>
</dbReference>
<evidence type="ECO:0000313" key="2">
    <source>
        <dbReference type="EMBL" id="TFK37204.1"/>
    </source>
</evidence>
<dbReference type="PANTHER" id="PTHR43130">
    <property type="entry name" value="ARAC-FAMILY TRANSCRIPTIONAL REGULATOR"/>
    <property type="match status" value="1"/>
</dbReference>
<evidence type="ECO:0000313" key="3">
    <source>
        <dbReference type="Proteomes" id="UP000308652"/>
    </source>
</evidence>
<keyword evidence="3" id="KW-1185">Reference proteome</keyword>
<evidence type="ECO:0008006" key="4">
    <source>
        <dbReference type="Google" id="ProtNLM"/>
    </source>
</evidence>
<dbReference type="SUPFAM" id="SSF52317">
    <property type="entry name" value="Class I glutamine amidotransferase-like"/>
    <property type="match status" value="1"/>
</dbReference>
<dbReference type="PANTHER" id="PTHR43130:SF7">
    <property type="entry name" value="DJ-1_PFPI DOMAIN-CONTAINING PROTEIN"/>
    <property type="match status" value="1"/>
</dbReference>
<feature type="region of interest" description="Disordered" evidence="1">
    <location>
        <begin position="205"/>
        <end position="224"/>
    </location>
</feature>
<accession>A0A5C3LVP9</accession>